<feature type="compositionally biased region" description="Low complexity" evidence="1">
    <location>
        <begin position="10"/>
        <end position="46"/>
    </location>
</feature>
<organism evidence="3 4">
    <name type="scientific">Nesterenkonia halobia</name>
    <dbReference type="NCBI Taxonomy" id="37922"/>
    <lineage>
        <taxon>Bacteria</taxon>
        <taxon>Bacillati</taxon>
        <taxon>Actinomycetota</taxon>
        <taxon>Actinomycetes</taxon>
        <taxon>Micrococcales</taxon>
        <taxon>Micrococcaceae</taxon>
        <taxon>Nesterenkonia</taxon>
    </lineage>
</organism>
<feature type="transmembrane region" description="Helical" evidence="2">
    <location>
        <begin position="102"/>
        <end position="127"/>
    </location>
</feature>
<evidence type="ECO:0000256" key="1">
    <source>
        <dbReference type="SAM" id="MobiDB-lite"/>
    </source>
</evidence>
<name>A0ABP6R8S2_9MICC</name>
<proteinExistence type="predicted"/>
<dbReference type="Pfam" id="PF14110">
    <property type="entry name" value="DUF4282"/>
    <property type="match status" value="1"/>
</dbReference>
<dbReference type="Proteomes" id="UP001501736">
    <property type="component" value="Unassembled WGS sequence"/>
</dbReference>
<gene>
    <name evidence="3" type="ORF">GCM10020260_06190</name>
</gene>
<keyword evidence="2" id="KW-1133">Transmembrane helix</keyword>
<evidence type="ECO:0000256" key="2">
    <source>
        <dbReference type="SAM" id="Phobius"/>
    </source>
</evidence>
<dbReference type="SUPFAM" id="SSF81995">
    <property type="entry name" value="beta-sandwich domain of Sec23/24"/>
    <property type="match status" value="1"/>
</dbReference>
<dbReference type="RefSeq" id="WP_344718074.1">
    <property type="nucleotide sequence ID" value="NZ_BAAAYG010000003.1"/>
</dbReference>
<reference evidence="4" key="1">
    <citation type="journal article" date="2019" name="Int. J. Syst. Evol. Microbiol.">
        <title>The Global Catalogue of Microorganisms (GCM) 10K type strain sequencing project: providing services to taxonomists for standard genome sequencing and annotation.</title>
        <authorList>
            <consortium name="The Broad Institute Genomics Platform"/>
            <consortium name="The Broad Institute Genome Sequencing Center for Infectious Disease"/>
            <person name="Wu L."/>
            <person name="Ma J."/>
        </authorList>
    </citation>
    <scope>NUCLEOTIDE SEQUENCE [LARGE SCALE GENOMIC DNA]</scope>
    <source>
        <strain evidence="4">JCM 11483</strain>
    </source>
</reference>
<protein>
    <recommendedName>
        <fullName evidence="5">DUF4282 domain-containing protein</fullName>
    </recommendedName>
</protein>
<feature type="transmembrane region" description="Helical" evidence="2">
    <location>
        <begin position="74"/>
        <end position="96"/>
    </location>
</feature>
<evidence type="ECO:0000313" key="3">
    <source>
        <dbReference type="EMBL" id="GAA3281102.1"/>
    </source>
</evidence>
<comment type="caution">
    <text evidence="3">The sequence shown here is derived from an EMBL/GenBank/DDBJ whole genome shotgun (WGS) entry which is preliminary data.</text>
</comment>
<feature type="region of interest" description="Disordered" evidence="1">
    <location>
        <begin position="1"/>
        <end position="46"/>
    </location>
</feature>
<keyword evidence="2" id="KW-0472">Membrane</keyword>
<evidence type="ECO:0008006" key="5">
    <source>
        <dbReference type="Google" id="ProtNLM"/>
    </source>
</evidence>
<keyword evidence="4" id="KW-1185">Reference proteome</keyword>
<dbReference type="InterPro" id="IPR025557">
    <property type="entry name" value="DUF4282"/>
</dbReference>
<dbReference type="EMBL" id="BAAAYG010000003">
    <property type="protein sequence ID" value="GAA3281102.1"/>
    <property type="molecule type" value="Genomic_DNA"/>
</dbReference>
<evidence type="ECO:0000313" key="4">
    <source>
        <dbReference type="Proteomes" id="UP001501736"/>
    </source>
</evidence>
<sequence>MTQPPGTPDPSGQQPPEGQHPQQGYYPQQGQQPPQQGQQPYPQQSRQQSNAAEAKGFFGALFDFSFQSFITVKFATLIYMVLLVFLALGWLFMIIGGFATDAWVGVLALLLGWIPAVIYLILIRVMLEFYIAMIRTSQNTAGTRMEIEALRREMHQRR</sequence>
<keyword evidence="2" id="KW-0812">Transmembrane</keyword>
<accession>A0ABP6R8S2</accession>